<comment type="caution">
    <text evidence="3">The sequence shown here is derived from an EMBL/GenBank/DDBJ whole genome shotgun (WGS) entry which is preliminary data.</text>
</comment>
<feature type="transmembrane region" description="Helical" evidence="1">
    <location>
        <begin position="244"/>
        <end position="261"/>
    </location>
</feature>
<feature type="transmembrane region" description="Helical" evidence="1">
    <location>
        <begin position="148"/>
        <end position="169"/>
    </location>
</feature>
<feature type="transmembrane region" description="Helical" evidence="1">
    <location>
        <begin position="41"/>
        <end position="59"/>
    </location>
</feature>
<keyword evidence="3" id="KW-0378">Hydrolase</keyword>
<dbReference type="PANTHER" id="PTHR35797:SF1">
    <property type="entry name" value="PROTEASE"/>
    <property type="match status" value="1"/>
</dbReference>
<keyword evidence="1" id="KW-1133">Transmembrane helix</keyword>
<dbReference type="Pfam" id="PF02517">
    <property type="entry name" value="Rce1-like"/>
    <property type="match status" value="1"/>
</dbReference>
<reference evidence="3" key="1">
    <citation type="submission" date="2020-11" db="EMBL/GenBank/DDBJ databases">
        <authorList>
            <person name="Thieme N."/>
            <person name="Liebl W."/>
            <person name="Zverlov V."/>
        </authorList>
    </citation>
    <scope>NUCLEOTIDE SEQUENCE</scope>
    <source>
        <strain evidence="3">NT08</strain>
    </source>
</reference>
<dbReference type="AlphaFoldDB" id="A0AAE2RQE6"/>
<dbReference type="Proteomes" id="UP000631418">
    <property type="component" value="Unassembled WGS sequence"/>
</dbReference>
<feature type="domain" description="CAAX prenyl protease 2/Lysostaphin resistance protein A-like" evidence="2">
    <location>
        <begin position="115"/>
        <end position="219"/>
    </location>
</feature>
<evidence type="ECO:0000313" key="3">
    <source>
        <dbReference type="EMBL" id="MBF7809775.1"/>
    </source>
</evidence>
<sequence>MTVKNFIRKDPEKVYIITVLLITWIITIMLFINPTIGKNDFALIMFIPAILAIIFNKITNDHQANLFKDTTLKSVLFGIFYPIVFIGVCSFIVQLTGVGNISINKEFTFKSIIILILSVVIGLFLALGEEYGWRGYLLPRLTKDYGKTKATIIVGIVWGLYHIPAVFLLAKATGIGNPLFLCVIQAFAAFTYSFPSSYCYYSSRSLLPVLFLHSVWNVVNPLMLGDIYTNTSGVISGGIIKINGEGVLGCILGAMMILYFVKQFRKEYKEKY</sequence>
<feature type="transmembrane region" description="Helical" evidence="1">
    <location>
        <begin position="206"/>
        <end position="224"/>
    </location>
</feature>
<gene>
    <name evidence="3" type="ORF">IS491_14050</name>
</gene>
<protein>
    <submittedName>
        <fullName evidence="3">CPBP family intramembrane metalloprotease</fullName>
    </submittedName>
</protein>
<dbReference type="InterPro" id="IPR003675">
    <property type="entry name" value="Rce1/LyrA-like_dom"/>
</dbReference>
<dbReference type="PANTHER" id="PTHR35797">
    <property type="entry name" value="PROTEASE-RELATED"/>
    <property type="match status" value="1"/>
</dbReference>
<evidence type="ECO:0000256" key="1">
    <source>
        <dbReference type="SAM" id="Phobius"/>
    </source>
</evidence>
<feature type="transmembrane region" description="Helical" evidence="1">
    <location>
        <begin position="14"/>
        <end position="35"/>
    </location>
</feature>
<proteinExistence type="predicted"/>
<dbReference type="InterPro" id="IPR042150">
    <property type="entry name" value="MmRce1-like"/>
</dbReference>
<dbReference type="EMBL" id="JADOEF010000001">
    <property type="protein sequence ID" value="MBF7809775.1"/>
    <property type="molecule type" value="Genomic_DNA"/>
</dbReference>
<dbReference type="GO" id="GO:0004175">
    <property type="term" value="F:endopeptidase activity"/>
    <property type="evidence" value="ECO:0007669"/>
    <property type="project" value="UniProtKB-ARBA"/>
</dbReference>
<evidence type="ECO:0000259" key="2">
    <source>
        <dbReference type="Pfam" id="PF02517"/>
    </source>
</evidence>
<name>A0AAE2RQE6_CLOBE</name>
<keyword evidence="1" id="KW-0472">Membrane</keyword>
<feature type="transmembrane region" description="Helical" evidence="1">
    <location>
        <begin position="175"/>
        <end position="194"/>
    </location>
</feature>
<dbReference type="GO" id="GO:0008237">
    <property type="term" value="F:metallopeptidase activity"/>
    <property type="evidence" value="ECO:0007669"/>
    <property type="project" value="UniProtKB-KW"/>
</dbReference>
<keyword evidence="3" id="KW-0482">Metalloprotease</keyword>
<organism evidence="3 4">
    <name type="scientific">Clostridium beijerinckii</name>
    <name type="common">Clostridium MP</name>
    <dbReference type="NCBI Taxonomy" id="1520"/>
    <lineage>
        <taxon>Bacteria</taxon>
        <taxon>Bacillati</taxon>
        <taxon>Bacillota</taxon>
        <taxon>Clostridia</taxon>
        <taxon>Eubacteriales</taxon>
        <taxon>Clostridiaceae</taxon>
        <taxon>Clostridium</taxon>
    </lineage>
</organism>
<evidence type="ECO:0000313" key="4">
    <source>
        <dbReference type="Proteomes" id="UP000631418"/>
    </source>
</evidence>
<keyword evidence="1" id="KW-0812">Transmembrane</keyword>
<dbReference type="OMA" id="GWYVEYY"/>
<feature type="transmembrane region" description="Helical" evidence="1">
    <location>
        <begin position="107"/>
        <end position="127"/>
    </location>
</feature>
<dbReference type="RefSeq" id="WP_012059637.1">
    <property type="nucleotide sequence ID" value="NZ_CP073279.1"/>
</dbReference>
<dbReference type="GO" id="GO:0080120">
    <property type="term" value="P:CAAX-box protein maturation"/>
    <property type="evidence" value="ECO:0007669"/>
    <property type="project" value="UniProtKB-ARBA"/>
</dbReference>
<feature type="transmembrane region" description="Helical" evidence="1">
    <location>
        <begin position="71"/>
        <end position="95"/>
    </location>
</feature>
<accession>A0AAE2RQE6</accession>
<keyword evidence="3" id="KW-0645">Protease</keyword>